<dbReference type="GO" id="GO:0008360">
    <property type="term" value="P:regulation of cell shape"/>
    <property type="evidence" value="ECO:0007669"/>
    <property type="project" value="UniProtKB-KW"/>
</dbReference>
<reference evidence="7 8" key="2">
    <citation type="submission" date="2018-03" db="EMBL/GenBank/DDBJ databases">
        <title>The ancient ancestry and fast evolution of plastids.</title>
        <authorList>
            <person name="Moore K.R."/>
            <person name="Magnabosco C."/>
            <person name="Momper L."/>
            <person name="Gold D.A."/>
            <person name="Bosak T."/>
            <person name="Fournier G.P."/>
        </authorList>
    </citation>
    <scope>NUCLEOTIDE SEQUENCE [LARGE SCALE GENOMIC DNA]</scope>
    <source>
        <strain evidence="7 8">CCAP 1448/3</strain>
    </source>
</reference>
<keyword evidence="5" id="KW-0175">Coiled coil</keyword>
<evidence type="ECO:0000313" key="7">
    <source>
        <dbReference type="EMBL" id="PSB02849.1"/>
    </source>
</evidence>
<feature type="domain" description="Rod shape-determining protein MreC beta-barrel core" evidence="6">
    <location>
        <begin position="98"/>
        <end position="242"/>
    </location>
</feature>
<dbReference type="Gene3D" id="2.40.10.340">
    <property type="entry name" value="Rod shape-determining protein MreC, domain 1"/>
    <property type="match status" value="1"/>
</dbReference>
<organism evidence="7 8">
    <name type="scientific">Merismopedia glauca CCAP 1448/3</name>
    <dbReference type="NCBI Taxonomy" id="1296344"/>
    <lineage>
        <taxon>Bacteria</taxon>
        <taxon>Bacillati</taxon>
        <taxon>Cyanobacteriota</taxon>
        <taxon>Cyanophyceae</taxon>
        <taxon>Synechococcales</taxon>
        <taxon>Merismopediaceae</taxon>
        <taxon>Merismopedia</taxon>
    </lineage>
</organism>
<dbReference type="AlphaFoldDB" id="A0A2T1C3L7"/>
<dbReference type="Gene3D" id="2.40.10.350">
    <property type="entry name" value="Rod shape-determining protein MreC, domain 2"/>
    <property type="match status" value="1"/>
</dbReference>
<reference evidence="7 8" key="1">
    <citation type="submission" date="2018-02" db="EMBL/GenBank/DDBJ databases">
        <authorList>
            <person name="Cohen D.B."/>
            <person name="Kent A.D."/>
        </authorList>
    </citation>
    <scope>NUCLEOTIDE SEQUENCE [LARGE SCALE GENOMIC DNA]</scope>
    <source>
        <strain evidence="7 8">CCAP 1448/3</strain>
    </source>
</reference>
<dbReference type="NCBIfam" id="TIGR00219">
    <property type="entry name" value="mreC"/>
    <property type="match status" value="1"/>
</dbReference>
<evidence type="ECO:0000313" key="8">
    <source>
        <dbReference type="Proteomes" id="UP000238762"/>
    </source>
</evidence>
<evidence type="ECO:0000256" key="1">
    <source>
        <dbReference type="ARBA" id="ARBA00009369"/>
    </source>
</evidence>
<evidence type="ECO:0000256" key="4">
    <source>
        <dbReference type="ARBA" id="ARBA00032089"/>
    </source>
</evidence>
<evidence type="ECO:0000256" key="3">
    <source>
        <dbReference type="ARBA" id="ARBA00022960"/>
    </source>
</evidence>
<comment type="caution">
    <text evidence="7">The sequence shown here is derived from an EMBL/GenBank/DDBJ whole genome shotgun (WGS) entry which is preliminary data.</text>
</comment>
<dbReference type="InterPro" id="IPR042177">
    <property type="entry name" value="Cell/Rod_1"/>
</dbReference>
<dbReference type="Pfam" id="PF04085">
    <property type="entry name" value="MreC"/>
    <property type="match status" value="1"/>
</dbReference>
<evidence type="ECO:0000256" key="2">
    <source>
        <dbReference type="ARBA" id="ARBA00013855"/>
    </source>
</evidence>
<dbReference type="GO" id="GO:0005886">
    <property type="term" value="C:plasma membrane"/>
    <property type="evidence" value="ECO:0007669"/>
    <property type="project" value="TreeGrafter"/>
</dbReference>
<dbReference type="NCBIfam" id="NF010527">
    <property type="entry name" value="PRK13922.6-2"/>
    <property type="match status" value="1"/>
</dbReference>
<proteinExistence type="inferred from homology"/>
<gene>
    <name evidence="7" type="ORF">C7B64_11170</name>
</gene>
<evidence type="ECO:0000259" key="6">
    <source>
        <dbReference type="Pfam" id="PF04085"/>
    </source>
</evidence>
<dbReference type="Proteomes" id="UP000238762">
    <property type="component" value="Unassembled WGS sequence"/>
</dbReference>
<evidence type="ECO:0000256" key="5">
    <source>
        <dbReference type="SAM" id="Coils"/>
    </source>
</evidence>
<dbReference type="PANTHER" id="PTHR34138">
    <property type="entry name" value="CELL SHAPE-DETERMINING PROTEIN MREC"/>
    <property type="match status" value="1"/>
</dbReference>
<dbReference type="OrthoDB" id="9792313at2"/>
<dbReference type="RefSeq" id="WP_106288733.1">
    <property type="nucleotide sequence ID" value="NZ_PVWJ01000047.1"/>
</dbReference>
<feature type="coiled-coil region" evidence="5">
    <location>
        <begin position="55"/>
        <end position="82"/>
    </location>
</feature>
<dbReference type="InterPro" id="IPR007221">
    <property type="entry name" value="MreC"/>
</dbReference>
<comment type="similarity">
    <text evidence="1">Belongs to the MreC family.</text>
</comment>
<keyword evidence="3" id="KW-0133">Cell shape</keyword>
<dbReference type="InterPro" id="IPR042175">
    <property type="entry name" value="Cell/Rod_MreC_2"/>
</dbReference>
<sequence length="245" mass="27388">MYGWSQWWGRYRVPLILISLALGGAWFFRQTQGSLILELYQQISRPWQGNISKVQLLTNAKIEELEARLKEVETQNQQLRKLINYSKTSKFPGIITPVVGRSADNWWHQLTLARGEKDGIRVGDTVMAPGGLIGRVVTTSASSSRVLLISDRSSRVGVAVGRSRNMGFLRGQEGDRAVVEFFDKVPNVRPGDLIVTSTVSQLFPAGLPIGRVESINLQKDPAPEALIKLNAPIGYLEWVVVHRRK</sequence>
<protein>
    <recommendedName>
        <fullName evidence="2">Cell shape-determining protein MreC</fullName>
    </recommendedName>
    <alternativeName>
        <fullName evidence="4">Cell shape protein MreC</fullName>
    </alternativeName>
</protein>
<name>A0A2T1C3L7_9CYAN</name>
<dbReference type="InterPro" id="IPR055342">
    <property type="entry name" value="MreC_beta-barrel_core"/>
</dbReference>
<keyword evidence="8" id="KW-1185">Reference proteome</keyword>
<dbReference type="PANTHER" id="PTHR34138:SF1">
    <property type="entry name" value="CELL SHAPE-DETERMINING PROTEIN MREC"/>
    <property type="match status" value="1"/>
</dbReference>
<dbReference type="EMBL" id="PVWJ01000047">
    <property type="protein sequence ID" value="PSB02849.1"/>
    <property type="molecule type" value="Genomic_DNA"/>
</dbReference>
<accession>A0A2T1C3L7</accession>